<proteinExistence type="predicted"/>
<evidence type="ECO:0000256" key="4">
    <source>
        <dbReference type="ARBA" id="ARBA00022989"/>
    </source>
</evidence>
<dbReference type="EMBL" id="VFPH01000001">
    <property type="protein sequence ID" value="TQM46049.1"/>
    <property type="molecule type" value="Genomic_DNA"/>
</dbReference>
<feature type="transmembrane region" description="Helical" evidence="6">
    <location>
        <begin position="295"/>
        <end position="316"/>
    </location>
</feature>
<evidence type="ECO:0000259" key="7">
    <source>
        <dbReference type="PROSITE" id="PS50850"/>
    </source>
</evidence>
<dbReference type="GO" id="GO:0005886">
    <property type="term" value="C:plasma membrane"/>
    <property type="evidence" value="ECO:0007669"/>
    <property type="project" value="UniProtKB-SubCell"/>
</dbReference>
<evidence type="ECO:0000313" key="8">
    <source>
        <dbReference type="EMBL" id="TQM46049.1"/>
    </source>
</evidence>
<accession>A0A543GIZ2</accession>
<dbReference type="Proteomes" id="UP000319818">
    <property type="component" value="Unassembled WGS sequence"/>
</dbReference>
<sequence length="466" mass="45792">MRGRELAFAALLLGMLVSQLEGTIVVAALPAIGADLGQPEAAPAVFTTSLLAVTVSTPVHGALGDRLGRRAVFVAALLLFTAGSLASAVAPTFPALLAARVLQGIGGGGLVVTAISALGELFDARERIGRQIWSTAVFAVSSLAGPPLGGLVAATAGWRWVFALPLPICAVALALGWRSVPRRRERRAGSFDVAGAALVAVGGAALVALGSSDALGSDPLRAPVLVGAVLVCAAAFVHVERRAANPLVPPRLFAIAPLARAVAVTALSGVALFGTFAFVPLALATGLGTGTAVTGTLLLALTGGQLAASTAFSVLARRRPALAPWGRLALALGIAGLGLLAALPQLDGGPLAHAVAVVALAMAGAALGLSMAAYTLLGMGLAPADGMGATMATLMFARQLGGSLGAAAFGWLLLAAPDPAAGLTAVLAVAAAVVAAALVIAPRQPAVDRAGVTPPAPPGTTGADAR</sequence>
<dbReference type="Gene3D" id="1.20.1720.10">
    <property type="entry name" value="Multidrug resistance protein D"/>
    <property type="match status" value="1"/>
</dbReference>
<keyword evidence="9" id="KW-1185">Reference proteome</keyword>
<feature type="domain" description="Major facilitator superfamily (MFS) profile" evidence="7">
    <location>
        <begin position="7"/>
        <end position="443"/>
    </location>
</feature>
<dbReference type="PROSITE" id="PS50850">
    <property type="entry name" value="MFS"/>
    <property type="match status" value="1"/>
</dbReference>
<evidence type="ECO:0000256" key="5">
    <source>
        <dbReference type="ARBA" id="ARBA00023136"/>
    </source>
</evidence>
<comment type="subcellular location">
    <subcellularLocation>
        <location evidence="1">Cell inner membrane</location>
        <topology evidence="1">Multi-pass membrane protein</topology>
    </subcellularLocation>
</comment>
<feature type="transmembrane region" description="Helical" evidence="6">
    <location>
        <begin position="220"/>
        <end position="237"/>
    </location>
</feature>
<feature type="transmembrane region" description="Helical" evidence="6">
    <location>
        <begin position="41"/>
        <end position="59"/>
    </location>
</feature>
<gene>
    <name evidence="8" type="ORF">FB388_3454</name>
</gene>
<dbReference type="Gene3D" id="1.20.1250.20">
    <property type="entry name" value="MFS general substrate transporter like domains"/>
    <property type="match status" value="1"/>
</dbReference>
<name>A0A543GIZ2_9PSEU</name>
<dbReference type="Pfam" id="PF07690">
    <property type="entry name" value="MFS_1"/>
    <property type="match status" value="1"/>
</dbReference>
<evidence type="ECO:0000256" key="6">
    <source>
        <dbReference type="SAM" id="Phobius"/>
    </source>
</evidence>
<feature type="transmembrane region" description="Helical" evidence="6">
    <location>
        <begin position="389"/>
        <end position="414"/>
    </location>
</feature>
<organism evidence="8 9">
    <name type="scientific">Pseudonocardia cypriaca</name>
    <dbReference type="NCBI Taxonomy" id="882449"/>
    <lineage>
        <taxon>Bacteria</taxon>
        <taxon>Bacillati</taxon>
        <taxon>Actinomycetota</taxon>
        <taxon>Actinomycetes</taxon>
        <taxon>Pseudonocardiales</taxon>
        <taxon>Pseudonocardiaceae</taxon>
        <taxon>Pseudonocardia</taxon>
    </lineage>
</organism>
<feature type="transmembrane region" description="Helical" evidence="6">
    <location>
        <begin position="101"/>
        <end position="121"/>
    </location>
</feature>
<feature type="transmembrane region" description="Helical" evidence="6">
    <location>
        <begin position="71"/>
        <end position="89"/>
    </location>
</feature>
<feature type="transmembrane region" description="Helical" evidence="6">
    <location>
        <begin position="420"/>
        <end position="441"/>
    </location>
</feature>
<feature type="transmembrane region" description="Helical" evidence="6">
    <location>
        <begin position="189"/>
        <end position="208"/>
    </location>
</feature>
<dbReference type="AlphaFoldDB" id="A0A543GIZ2"/>
<dbReference type="InterPro" id="IPR036259">
    <property type="entry name" value="MFS_trans_sf"/>
</dbReference>
<protein>
    <submittedName>
        <fullName evidence="8">Putative MFS family arabinose efflux permease</fullName>
    </submittedName>
</protein>
<dbReference type="OrthoDB" id="3624241at2"/>
<feature type="transmembrane region" description="Helical" evidence="6">
    <location>
        <begin position="328"/>
        <end position="346"/>
    </location>
</feature>
<reference evidence="8 9" key="1">
    <citation type="submission" date="2019-06" db="EMBL/GenBank/DDBJ databases">
        <title>Sequencing the genomes of 1000 actinobacteria strains.</title>
        <authorList>
            <person name="Klenk H.-P."/>
        </authorList>
    </citation>
    <scope>NUCLEOTIDE SEQUENCE [LARGE SCALE GENOMIC DNA]</scope>
    <source>
        <strain evidence="8 9">DSM 45511</strain>
    </source>
</reference>
<dbReference type="InterPro" id="IPR011701">
    <property type="entry name" value="MFS"/>
</dbReference>
<dbReference type="PANTHER" id="PTHR23501:SF191">
    <property type="entry name" value="VACUOLAR BASIC AMINO ACID TRANSPORTER 4"/>
    <property type="match status" value="1"/>
</dbReference>
<feature type="transmembrane region" description="Helical" evidence="6">
    <location>
        <begin position="160"/>
        <end position="177"/>
    </location>
</feature>
<comment type="caution">
    <text evidence="8">The sequence shown here is derived from an EMBL/GenBank/DDBJ whole genome shotgun (WGS) entry which is preliminary data.</text>
</comment>
<keyword evidence="2" id="KW-0813">Transport</keyword>
<dbReference type="PANTHER" id="PTHR23501">
    <property type="entry name" value="MAJOR FACILITATOR SUPERFAMILY"/>
    <property type="match status" value="1"/>
</dbReference>
<keyword evidence="4 6" id="KW-1133">Transmembrane helix</keyword>
<dbReference type="InterPro" id="IPR020846">
    <property type="entry name" value="MFS_dom"/>
</dbReference>
<evidence type="ECO:0000313" key="9">
    <source>
        <dbReference type="Proteomes" id="UP000319818"/>
    </source>
</evidence>
<dbReference type="GO" id="GO:0022857">
    <property type="term" value="F:transmembrane transporter activity"/>
    <property type="evidence" value="ECO:0007669"/>
    <property type="project" value="InterPro"/>
</dbReference>
<keyword evidence="3 6" id="KW-0812">Transmembrane</keyword>
<feature type="transmembrane region" description="Helical" evidence="6">
    <location>
        <begin position="133"/>
        <end position="154"/>
    </location>
</feature>
<feature type="transmembrane region" description="Helical" evidence="6">
    <location>
        <begin position="352"/>
        <end position="377"/>
    </location>
</feature>
<evidence type="ECO:0000256" key="2">
    <source>
        <dbReference type="ARBA" id="ARBA00022448"/>
    </source>
</evidence>
<keyword evidence="5 6" id="KW-0472">Membrane</keyword>
<evidence type="ECO:0000256" key="1">
    <source>
        <dbReference type="ARBA" id="ARBA00004429"/>
    </source>
</evidence>
<feature type="transmembrane region" description="Helical" evidence="6">
    <location>
        <begin position="258"/>
        <end position="283"/>
    </location>
</feature>
<dbReference type="SUPFAM" id="SSF103473">
    <property type="entry name" value="MFS general substrate transporter"/>
    <property type="match status" value="1"/>
</dbReference>
<evidence type="ECO:0000256" key="3">
    <source>
        <dbReference type="ARBA" id="ARBA00022692"/>
    </source>
</evidence>